<reference evidence="3 4" key="1">
    <citation type="submission" date="2021-11" db="EMBL/GenBank/DDBJ databases">
        <title>Genomic of Niabella pedocola.</title>
        <authorList>
            <person name="Wu T."/>
        </authorList>
    </citation>
    <scope>NUCLEOTIDE SEQUENCE [LARGE SCALE GENOMIC DNA]</scope>
    <source>
        <strain evidence="3 4">JCM 31011</strain>
    </source>
</reference>
<gene>
    <name evidence="3" type="ORF">LQ567_17690</name>
</gene>
<proteinExistence type="predicted"/>
<dbReference type="Gene3D" id="2.40.128.200">
    <property type="match status" value="1"/>
</dbReference>
<accession>A0ABS8PU72</accession>
<dbReference type="PROSITE" id="PS51257">
    <property type="entry name" value="PROKAR_LIPOPROTEIN"/>
    <property type="match status" value="1"/>
</dbReference>
<comment type="caution">
    <text evidence="3">The sequence shown here is derived from an EMBL/GenBank/DDBJ whole genome shotgun (WGS) entry which is preliminary data.</text>
</comment>
<feature type="signal peptide" evidence="2">
    <location>
        <begin position="1"/>
        <end position="24"/>
    </location>
</feature>
<evidence type="ECO:0000256" key="1">
    <source>
        <dbReference type="SAM" id="MobiDB-lite"/>
    </source>
</evidence>
<evidence type="ECO:0000256" key="2">
    <source>
        <dbReference type="SAM" id="SignalP"/>
    </source>
</evidence>
<dbReference type="RefSeq" id="WP_231006777.1">
    <property type="nucleotide sequence ID" value="NZ_JAJNEC010000005.1"/>
</dbReference>
<feature type="chain" id="PRO_5047253080" evidence="2">
    <location>
        <begin position="25"/>
        <end position="148"/>
    </location>
</feature>
<evidence type="ECO:0000313" key="4">
    <source>
        <dbReference type="Proteomes" id="UP001199816"/>
    </source>
</evidence>
<keyword evidence="2" id="KW-0732">Signal</keyword>
<keyword evidence="4" id="KW-1185">Reference proteome</keyword>
<dbReference type="InterPro" id="IPR036328">
    <property type="entry name" value="MliC_sf"/>
</dbReference>
<sequence length="148" mass="15649">MKKQHVMMAAALAIVVACNNNPSAESTTTPPAGDSQTLPSMTPITNPADSVVVNTANVDSSGTAAPGVDKNEKKYTNDKGETITAVYHDSGNMGVAELTINGETIKLMKGEKEKGATTYTNGKLTWKVKTDEATLEKDNVVTVYKEAK</sequence>
<dbReference type="Proteomes" id="UP001199816">
    <property type="component" value="Unassembled WGS sequence"/>
</dbReference>
<name>A0ABS8PU72_9BACT</name>
<evidence type="ECO:0000313" key="3">
    <source>
        <dbReference type="EMBL" id="MCD2424618.1"/>
    </source>
</evidence>
<organism evidence="3 4">
    <name type="scientific">Niabella pedocola</name>
    <dbReference type="NCBI Taxonomy" id="1752077"/>
    <lineage>
        <taxon>Bacteria</taxon>
        <taxon>Pseudomonadati</taxon>
        <taxon>Bacteroidota</taxon>
        <taxon>Chitinophagia</taxon>
        <taxon>Chitinophagales</taxon>
        <taxon>Chitinophagaceae</taxon>
        <taxon>Niabella</taxon>
    </lineage>
</organism>
<dbReference type="EMBL" id="JAJNEC010000005">
    <property type="protein sequence ID" value="MCD2424618.1"/>
    <property type="molecule type" value="Genomic_DNA"/>
</dbReference>
<protein>
    <submittedName>
        <fullName evidence="3">MliC family protein</fullName>
    </submittedName>
</protein>
<feature type="region of interest" description="Disordered" evidence="1">
    <location>
        <begin position="22"/>
        <end position="48"/>
    </location>
</feature>